<reference evidence="1 2" key="1">
    <citation type="journal article" date="2013" name="Mar. Genomics">
        <title>Expression of sulfatases in Rhodopirellula baltica and the diversity of sulfatases in the genus Rhodopirellula.</title>
        <authorList>
            <person name="Wegner C.E."/>
            <person name="Richter-Heitmann T."/>
            <person name="Klindworth A."/>
            <person name="Klockow C."/>
            <person name="Richter M."/>
            <person name="Achstetter T."/>
            <person name="Glockner F.O."/>
            <person name="Harder J."/>
        </authorList>
    </citation>
    <scope>NUCLEOTIDE SEQUENCE [LARGE SCALE GENOMIC DNA]</scope>
    <source>
        <strain evidence="1 2">SM41</strain>
    </source>
</reference>
<keyword evidence="2" id="KW-1185">Reference proteome</keyword>
<organism evidence="1 2">
    <name type="scientific">Rhodopirellula sallentina SM41</name>
    <dbReference type="NCBI Taxonomy" id="1263870"/>
    <lineage>
        <taxon>Bacteria</taxon>
        <taxon>Pseudomonadati</taxon>
        <taxon>Planctomycetota</taxon>
        <taxon>Planctomycetia</taxon>
        <taxon>Pirellulales</taxon>
        <taxon>Pirellulaceae</taxon>
        <taxon>Rhodopirellula</taxon>
    </lineage>
</organism>
<evidence type="ECO:0000313" key="1">
    <source>
        <dbReference type="EMBL" id="EMI55369.1"/>
    </source>
</evidence>
<name>M5U273_9BACT</name>
<comment type="caution">
    <text evidence="1">The sequence shown here is derived from an EMBL/GenBank/DDBJ whole genome shotgun (WGS) entry which is preliminary data.</text>
</comment>
<dbReference type="Proteomes" id="UP000011885">
    <property type="component" value="Unassembled WGS sequence"/>
</dbReference>
<sequence length="69" mass="7964">MTLLCDRFASFESYQRDKPIRFSAGQPILRTYLKTHLPLGAPRGFHGTTRTNTRRLIGLLAVWKGLDRF</sequence>
<dbReference type="AlphaFoldDB" id="M5U273"/>
<gene>
    <name evidence="1" type="ORF">RSSM_03181</name>
</gene>
<evidence type="ECO:0000313" key="2">
    <source>
        <dbReference type="Proteomes" id="UP000011885"/>
    </source>
</evidence>
<accession>M5U273</accession>
<proteinExistence type="predicted"/>
<dbReference type="EMBL" id="ANOH01000218">
    <property type="protein sequence ID" value="EMI55369.1"/>
    <property type="molecule type" value="Genomic_DNA"/>
</dbReference>
<dbReference type="PATRIC" id="fig|1263870.3.peg.3375"/>
<protein>
    <submittedName>
        <fullName evidence="1">Uncharacterized protein</fullName>
    </submittedName>
</protein>